<accession>A0A0R3L8W4</accession>
<reference evidence="1 2" key="1">
    <citation type="submission" date="2014-03" db="EMBL/GenBank/DDBJ databases">
        <title>Bradyrhizobium valentinum sp. nov., isolated from effective nodules of Lupinus mariae-josephae, a lupine endemic of basic-lime soils in Eastern Spain.</title>
        <authorList>
            <person name="Duran D."/>
            <person name="Rey L."/>
            <person name="Navarro A."/>
            <person name="Busquets A."/>
            <person name="Imperial J."/>
            <person name="Ruiz-Argueso T."/>
        </authorList>
    </citation>
    <scope>NUCLEOTIDE SEQUENCE [LARGE SCALE GENOMIC DNA]</scope>
    <source>
        <strain evidence="1 2">LmjM3</strain>
    </source>
</reference>
<dbReference type="RefSeq" id="WP_057853333.1">
    <property type="nucleotide sequence ID" value="NZ_LLXX01000154.1"/>
</dbReference>
<gene>
    <name evidence="1" type="ORF">CP49_41325</name>
</gene>
<keyword evidence="2" id="KW-1185">Reference proteome</keyword>
<proteinExistence type="predicted"/>
<organism evidence="1 2">
    <name type="scientific">Bradyrhizobium valentinum</name>
    <dbReference type="NCBI Taxonomy" id="1518501"/>
    <lineage>
        <taxon>Bacteria</taxon>
        <taxon>Pseudomonadati</taxon>
        <taxon>Pseudomonadota</taxon>
        <taxon>Alphaproteobacteria</taxon>
        <taxon>Hyphomicrobiales</taxon>
        <taxon>Nitrobacteraceae</taxon>
        <taxon>Bradyrhizobium</taxon>
    </lineage>
</organism>
<dbReference type="AlphaFoldDB" id="A0A0R3L8W4"/>
<sequence>MTRVLYESANGDVWRLVRDPQSGVAMVEHKPNASSGGRTSLIEIGKFLRAGANGPEHQALLQLIGTLVND</sequence>
<name>A0A0R3L8W4_9BRAD</name>
<evidence type="ECO:0000313" key="2">
    <source>
        <dbReference type="Proteomes" id="UP000051913"/>
    </source>
</evidence>
<comment type="caution">
    <text evidence="1">The sequence shown here is derived from an EMBL/GenBank/DDBJ whole genome shotgun (WGS) entry which is preliminary data.</text>
</comment>
<dbReference type="Proteomes" id="UP000051913">
    <property type="component" value="Unassembled WGS sequence"/>
</dbReference>
<evidence type="ECO:0000313" key="1">
    <source>
        <dbReference type="EMBL" id="KRR01957.1"/>
    </source>
</evidence>
<dbReference type="EMBL" id="LLXX01000154">
    <property type="protein sequence ID" value="KRR01957.1"/>
    <property type="molecule type" value="Genomic_DNA"/>
</dbReference>
<protein>
    <submittedName>
        <fullName evidence="1">Uncharacterized protein</fullName>
    </submittedName>
</protein>